<name>A0A1N6XNX6_AQUAC</name>
<dbReference type="InterPro" id="IPR031325">
    <property type="entry name" value="RHS_repeat"/>
</dbReference>
<dbReference type="InterPro" id="IPR050708">
    <property type="entry name" value="T6SS_VgrG/RHS"/>
</dbReference>
<dbReference type="InterPro" id="IPR045351">
    <property type="entry name" value="DUF6531"/>
</dbReference>
<proteinExistence type="predicted"/>
<reference evidence="2 3" key="1">
    <citation type="submission" date="2017-01" db="EMBL/GenBank/DDBJ databases">
        <authorList>
            <person name="Mah S.A."/>
            <person name="Swanson W.J."/>
            <person name="Moy G.W."/>
            <person name="Vacquier V.D."/>
        </authorList>
    </citation>
    <scope>NUCLEOTIDE SEQUENCE [LARGE SCALE GENOMIC DNA]</scope>
    <source>
        <strain evidence="2 3">RU36E</strain>
    </source>
</reference>
<gene>
    <name evidence="2" type="ORF">SAMN05878282_1141</name>
</gene>
<dbReference type="Proteomes" id="UP000185841">
    <property type="component" value="Unassembled WGS sequence"/>
</dbReference>
<dbReference type="Pfam" id="PF20148">
    <property type="entry name" value="DUF6531"/>
    <property type="match status" value="1"/>
</dbReference>
<evidence type="ECO:0000313" key="3">
    <source>
        <dbReference type="Proteomes" id="UP000185841"/>
    </source>
</evidence>
<feature type="non-terminal residue" evidence="2">
    <location>
        <position position="376"/>
    </location>
</feature>
<dbReference type="PANTHER" id="PTHR32305">
    <property type="match status" value="1"/>
</dbReference>
<sequence length="376" mass="40763">MIHHYSKGSKNTGLVIVRGGNSCPPETIYNEITGECALDPQKGPPNACNSAGNPINFAIGNKFQAETDYSAKGSSALSFTRSYNSLDGLWRHGFSTYLRFAGTQYVSVVMHHGRESFFTVSGTTITPTSADLGVLTKVGTAGWQYISTDNERFTFNTAGKLTQWSNAQGAVHQFAYAGSQVTVTDNLGNSLTFTEDANKQPLTLTASGVQITYGYNANKRLTSVTKVMGGQTTQRQFHYEDPRNNSWLTGITDELGVRYATWSYDDKGRAISSEHADGADKVTVAYNADGTVSVTNELGKVAKYSFQYIKGVRRITSIQGEPSANCPNSNSSFTYDSNGLLKTKTDNKGVLTTYTYNARGLEISRTEASGTAQART</sequence>
<accession>A0A1N6XNX6</accession>
<feature type="domain" description="DUF6531" evidence="1">
    <location>
        <begin position="52"/>
        <end position="118"/>
    </location>
</feature>
<evidence type="ECO:0000313" key="2">
    <source>
        <dbReference type="EMBL" id="SIR04075.1"/>
    </source>
</evidence>
<organism evidence="2 3">
    <name type="scientific">Aquipseudomonas alcaligenes</name>
    <name type="common">Pseudomonas alcaligenes</name>
    <dbReference type="NCBI Taxonomy" id="43263"/>
    <lineage>
        <taxon>Bacteria</taxon>
        <taxon>Pseudomonadati</taxon>
        <taxon>Pseudomonadota</taxon>
        <taxon>Gammaproteobacteria</taxon>
        <taxon>Pseudomonadales</taxon>
        <taxon>Pseudomonadaceae</taxon>
        <taxon>Aquipseudomonas</taxon>
    </lineage>
</organism>
<dbReference type="AlphaFoldDB" id="A0A1N6XNX6"/>
<dbReference type="PANTHER" id="PTHR32305:SF15">
    <property type="entry name" value="PROTEIN RHSA-RELATED"/>
    <property type="match status" value="1"/>
</dbReference>
<dbReference type="EMBL" id="FTMP01000014">
    <property type="protein sequence ID" value="SIR04075.1"/>
    <property type="molecule type" value="Genomic_DNA"/>
</dbReference>
<protein>
    <submittedName>
        <fullName evidence="2">YD repeat-containing protein</fullName>
    </submittedName>
</protein>
<dbReference type="Gene3D" id="2.180.10.10">
    <property type="entry name" value="RHS repeat-associated core"/>
    <property type="match status" value="1"/>
</dbReference>
<evidence type="ECO:0000259" key="1">
    <source>
        <dbReference type="Pfam" id="PF20148"/>
    </source>
</evidence>
<dbReference type="Pfam" id="PF05593">
    <property type="entry name" value="RHS_repeat"/>
    <property type="match status" value="1"/>
</dbReference>